<dbReference type="Proteomes" id="UP000679950">
    <property type="component" value="Unassembled WGS sequence"/>
</dbReference>
<evidence type="ECO:0000313" key="1">
    <source>
        <dbReference type="EMBL" id="GIN56023.1"/>
    </source>
</evidence>
<name>A0ABQ4KFD5_9BACI</name>
<dbReference type="EMBL" id="BORB01000002">
    <property type="protein sequence ID" value="GIN56023.1"/>
    <property type="molecule type" value="Genomic_DNA"/>
</dbReference>
<comment type="caution">
    <text evidence="1">The sequence shown here is derived from an EMBL/GenBank/DDBJ whole genome shotgun (WGS) entry which is preliminary data.</text>
</comment>
<keyword evidence="2" id="KW-1185">Reference proteome</keyword>
<evidence type="ECO:0000313" key="2">
    <source>
        <dbReference type="Proteomes" id="UP000679950"/>
    </source>
</evidence>
<accession>A0ABQ4KFD5</accession>
<evidence type="ECO:0008006" key="3">
    <source>
        <dbReference type="Google" id="ProtNLM"/>
    </source>
</evidence>
<reference evidence="1 2" key="1">
    <citation type="submission" date="2021-03" db="EMBL/GenBank/DDBJ databases">
        <title>Antimicrobial resistance genes in bacteria isolated from Japanese honey, and their potential for conferring macrolide and lincosamide resistance in the American foulbrood pathogen Paenibacillus larvae.</title>
        <authorList>
            <person name="Okamoto M."/>
            <person name="Kumagai M."/>
            <person name="Kanamori H."/>
            <person name="Takamatsu D."/>
        </authorList>
    </citation>
    <scope>NUCLEOTIDE SEQUENCE [LARGE SCALE GENOMIC DNA]</scope>
    <source>
        <strain evidence="1 2">J8TS2</strain>
    </source>
</reference>
<organism evidence="1 2">
    <name type="scientific">Lederbergia ruris</name>
    <dbReference type="NCBI Taxonomy" id="217495"/>
    <lineage>
        <taxon>Bacteria</taxon>
        <taxon>Bacillati</taxon>
        <taxon>Bacillota</taxon>
        <taxon>Bacilli</taxon>
        <taxon>Bacillales</taxon>
        <taxon>Bacillaceae</taxon>
        <taxon>Lederbergia</taxon>
    </lineage>
</organism>
<protein>
    <recommendedName>
        <fullName evidence="3">YtxH domain-containing protein</fullName>
    </recommendedName>
</protein>
<proteinExistence type="predicted"/>
<gene>
    <name evidence="1" type="ORF">J8TS2_03420</name>
</gene>
<sequence length="100" mass="10822">MASVHLFIGFAKQEGKLISMGKFGKIIGVAGAVAGAAYLSSSGNREKIKSQFTKAVSKFNSSYMRGLGKPSEIEDAKMVDEGAMTSVKYYNEQQEESDEE</sequence>